<name>A0A0L6VEQ7_9BASI</name>
<comment type="caution">
    <text evidence="2">The sequence shown here is derived from an EMBL/GenBank/DDBJ whole genome shotgun (WGS) entry which is preliminary data.</text>
</comment>
<gene>
    <name evidence="2" type="ORF">VP01_18g6</name>
</gene>
<dbReference type="VEuPathDB" id="FungiDB:VP01_18g6"/>
<accession>A0A0L6VEQ7</accession>
<dbReference type="Proteomes" id="UP000037035">
    <property type="component" value="Unassembled WGS sequence"/>
</dbReference>
<proteinExistence type="predicted"/>
<evidence type="ECO:0000256" key="1">
    <source>
        <dbReference type="SAM" id="MobiDB-lite"/>
    </source>
</evidence>
<reference evidence="2 3" key="1">
    <citation type="submission" date="2015-08" db="EMBL/GenBank/DDBJ databases">
        <title>Next Generation Sequencing and Analysis of the Genome of Puccinia sorghi L Schw, the Causal Agent of Maize Common Rust.</title>
        <authorList>
            <person name="Rochi L."/>
            <person name="Burguener G."/>
            <person name="Darino M."/>
            <person name="Turjanski A."/>
            <person name="Kreff E."/>
            <person name="Dieguez M.J."/>
            <person name="Sacco F."/>
        </authorList>
    </citation>
    <scope>NUCLEOTIDE SEQUENCE [LARGE SCALE GENOMIC DNA]</scope>
    <source>
        <strain evidence="2 3">RO10H11247</strain>
    </source>
</reference>
<feature type="compositionally biased region" description="Polar residues" evidence="1">
    <location>
        <begin position="24"/>
        <end position="45"/>
    </location>
</feature>
<dbReference type="EMBL" id="LAVV01006726">
    <property type="protein sequence ID" value="KNZ58590.1"/>
    <property type="molecule type" value="Genomic_DNA"/>
</dbReference>
<protein>
    <submittedName>
        <fullName evidence="2">Uncharacterized protein</fullName>
    </submittedName>
</protein>
<feature type="compositionally biased region" description="Basic and acidic residues" evidence="1">
    <location>
        <begin position="53"/>
        <end position="62"/>
    </location>
</feature>
<sequence length="427" mass="47305">MYRPWRLLTQRARILPASTKETFDNSLESSTLPLRATSNPSQSMLAVNKGQKRRLEVKRESESPAPVQTQLGTDASGSEQDNEANSDVEPAPKRQAIVQTLDENTAMYDAQPAHPSDQVMVEPSKGQPASQSSWAAVRLELINRASPVVSFRAEQIFKCHNLAYTFENQSAVGTMVMTIRTIGSVPNVLMISLHTTLLRALEGIGITPVLLQKQLLQPKKSNDWIAILQAEESLRLPAYSSSSKGLFGTKTSQNFVAFLWKVPPLNAAEAGRSSHWFLRLEAHIPVIGPPTEHLADRIKKGFSLVDENGENPEPLNILVAQFQGIEGTAGNGKAVRDGTLIFEITDPPSTGRFMTFWRNPSTGFLNGMWKNTEIRLQLMDTCVTCGVKSHKGHHCEYGLVLEDMKRNNLKILSTRAITINNEDCYVE</sequence>
<evidence type="ECO:0000313" key="3">
    <source>
        <dbReference type="Proteomes" id="UP000037035"/>
    </source>
</evidence>
<organism evidence="2 3">
    <name type="scientific">Puccinia sorghi</name>
    <dbReference type="NCBI Taxonomy" id="27349"/>
    <lineage>
        <taxon>Eukaryota</taxon>
        <taxon>Fungi</taxon>
        <taxon>Dikarya</taxon>
        <taxon>Basidiomycota</taxon>
        <taxon>Pucciniomycotina</taxon>
        <taxon>Pucciniomycetes</taxon>
        <taxon>Pucciniales</taxon>
        <taxon>Pucciniaceae</taxon>
        <taxon>Puccinia</taxon>
    </lineage>
</organism>
<feature type="region of interest" description="Disordered" evidence="1">
    <location>
        <begin position="23"/>
        <end position="93"/>
    </location>
</feature>
<keyword evidence="3" id="KW-1185">Reference proteome</keyword>
<evidence type="ECO:0000313" key="2">
    <source>
        <dbReference type="EMBL" id="KNZ58590.1"/>
    </source>
</evidence>
<feature type="compositionally biased region" description="Polar residues" evidence="1">
    <location>
        <begin position="66"/>
        <end position="79"/>
    </location>
</feature>
<dbReference type="AlphaFoldDB" id="A0A0L6VEQ7"/>